<gene>
    <name evidence="1" type="ORF">GCM10007415_28440</name>
</gene>
<name>A0A917HW49_9SPHI</name>
<proteinExistence type="predicted"/>
<protein>
    <submittedName>
        <fullName evidence="1">Uncharacterized protein</fullName>
    </submittedName>
</protein>
<dbReference type="PROSITE" id="PS51257">
    <property type="entry name" value="PROKAR_LIPOPROTEIN"/>
    <property type="match status" value="1"/>
</dbReference>
<dbReference type="Proteomes" id="UP000660862">
    <property type="component" value="Unassembled WGS sequence"/>
</dbReference>
<dbReference type="AlphaFoldDB" id="A0A917HW49"/>
<dbReference type="EMBL" id="BMER01000002">
    <property type="protein sequence ID" value="GGG92038.1"/>
    <property type="molecule type" value="Genomic_DNA"/>
</dbReference>
<evidence type="ECO:0000313" key="2">
    <source>
        <dbReference type="Proteomes" id="UP000660862"/>
    </source>
</evidence>
<comment type="caution">
    <text evidence="1">The sequence shown here is derived from an EMBL/GenBank/DDBJ whole genome shotgun (WGS) entry which is preliminary data.</text>
</comment>
<dbReference type="RefSeq" id="WP_188506691.1">
    <property type="nucleotide sequence ID" value="NZ_BMER01000002.1"/>
</dbReference>
<organism evidence="1 2">
    <name type="scientific">Parapedobacter pyrenivorans</name>
    <dbReference type="NCBI Taxonomy" id="1305674"/>
    <lineage>
        <taxon>Bacteria</taxon>
        <taxon>Pseudomonadati</taxon>
        <taxon>Bacteroidota</taxon>
        <taxon>Sphingobacteriia</taxon>
        <taxon>Sphingobacteriales</taxon>
        <taxon>Sphingobacteriaceae</taxon>
        <taxon>Parapedobacter</taxon>
    </lineage>
</organism>
<reference evidence="1" key="2">
    <citation type="submission" date="2020-09" db="EMBL/GenBank/DDBJ databases">
        <authorList>
            <person name="Sun Q."/>
            <person name="Zhou Y."/>
        </authorList>
    </citation>
    <scope>NUCLEOTIDE SEQUENCE</scope>
    <source>
        <strain evidence="1">CGMCC 1.12195</strain>
    </source>
</reference>
<accession>A0A917HW49</accession>
<evidence type="ECO:0000313" key="1">
    <source>
        <dbReference type="EMBL" id="GGG92038.1"/>
    </source>
</evidence>
<sequence length="139" mass="15717">MRKHLTLVVGFLVVFGLSSCTKEYYDIVPNQTFVYTIQPNQWDWDDGVSNQIYYDINLPELTDYYVDQGIVSVSISVDSEVSYNILPATIAGTSYSVNYTTGFVTIYAEDPIFDPDFEVPIPDRTITVKVTLSDSDFIP</sequence>
<keyword evidence="2" id="KW-1185">Reference proteome</keyword>
<reference evidence="1" key="1">
    <citation type="journal article" date="2014" name="Int. J. Syst. Evol. Microbiol.">
        <title>Complete genome sequence of Corynebacterium casei LMG S-19264T (=DSM 44701T), isolated from a smear-ripened cheese.</title>
        <authorList>
            <consortium name="US DOE Joint Genome Institute (JGI-PGF)"/>
            <person name="Walter F."/>
            <person name="Albersmeier A."/>
            <person name="Kalinowski J."/>
            <person name="Ruckert C."/>
        </authorList>
    </citation>
    <scope>NUCLEOTIDE SEQUENCE</scope>
    <source>
        <strain evidence="1">CGMCC 1.12195</strain>
    </source>
</reference>